<evidence type="ECO:0000256" key="1">
    <source>
        <dbReference type="SAM" id="SignalP"/>
    </source>
</evidence>
<gene>
    <name evidence="3" type="ORF">GD597_10425</name>
</gene>
<feature type="domain" description="Secretion system C-terminal sorting" evidence="2">
    <location>
        <begin position="345"/>
        <end position="421"/>
    </location>
</feature>
<feature type="chain" id="PRO_5035201151" evidence="1">
    <location>
        <begin position="22"/>
        <end position="423"/>
    </location>
</feature>
<evidence type="ECO:0000313" key="4">
    <source>
        <dbReference type="Proteomes" id="UP000598971"/>
    </source>
</evidence>
<dbReference type="Pfam" id="PF18962">
    <property type="entry name" value="Por_Secre_tail"/>
    <property type="match status" value="1"/>
</dbReference>
<proteinExistence type="predicted"/>
<feature type="signal peptide" evidence="1">
    <location>
        <begin position="1"/>
        <end position="21"/>
    </location>
</feature>
<dbReference type="NCBIfam" id="TIGR04183">
    <property type="entry name" value="Por_Secre_tail"/>
    <property type="match status" value="1"/>
</dbReference>
<keyword evidence="4" id="KW-1185">Reference proteome</keyword>
<dbReference type="Proteomes" id="UP000598971">
    <property type="component" value="Unassembled WGS sequence"/>
</dbReference>
<dbReference type="RefSeq" id="WP_171607802.1">
    <property type="nucleotide sequence ID" value="NZ_WHPF01000006.1"/>
</dbReference>
<organism evidence="3 4">
    <name type="scientific">Limnovirga soli</name>
    <dbReference type="NCBI Taxonomy" id="2656915"/>
    <lineage>
        <taxon>Bacteria</taxon>
        <taxon>Pseudomonadati</taxon>
        <taxon>Bacteroidota</taxon>
        <taxon>Chitinophagia</taxon>
        <taxon>Chitinophagales</taxon>
        <taxon>Chitinophagaceae</taxon>
        <taxon>Limnovirga</taxon>
    </lineage>
</organism>
<reference evidence="3" key="1">
    <citation type="submission" date="2019-10" db="EMBL/GenBank/DDBJ databases">
        <title>Draft genome sequence of Panacibacter sp. KCS-6.</title>
        <authorList>
            <person name="Yim K.J."/>
        </authorList>
    </citation>
    <scope>NUCLEOTIDE SEQUENCE</scope>
    <source>
        <strain evidence="3">KCS-6</strain>
    </source>
</reference>
<accession>A0A8J8FGC7</accession>
<evidence type="ECO:0000313" key="3">
    <source>
        <dbReference type="EMBL" id="NNV55874.1"/>
    </source>
</evidence>
<sequence length="423" mass="45817">MNKFTVAMLVVTGLLFNTAKAQVCDTINLPLNGSWTPTAYVEETFFPGVIAGYVSGINIEDIPQQANYFDLSGTSNTHILGVIVSFSKANSNVPGNLSKNIIFRVYADDGTGKPGSELTNGSTIAQKTLSSIKSDVDAGKYTTVNFPSAIALPVSKKFYVSVDVSNFTWSVPDNIRDSICVTTTAQKQTANTAWGYDNAPAKWKTYSKLWDAPPAYIDPLEVTLFVFPYVSTSAGGCGVLPVQLLSFTASRNTGNVDLKWQIASEFNMKGYEVEKADNNNLFKTVATINAVNSIKNETYAATDKNAFGISKIVQYRLKQIDGDGSITHSRIVTVNGDNANTDLVFANPFIGALSLQLNLTQNTTASFRLYDIQGRVVASQPAAQYAAGTNNIQIKTSSQLKPGSYLLEMIAGTEKKVYKIIKQ</sequence>
<keyword evidence="1" id="KW-0732">Signal</keyword>
<dbReference type="InterPro" id="IPR026444">
    <property type="entry name" value="Secre_tail"/>
</dbReference>
<dbReference type="AlphaFoldDB" id="A0A8J8FGC7"/>
<protein>
    <submittedName>
        <fullName evidence="3">T9SS type A sorting domain-containing protein</fullName>
    </submittedName>
</protein>
<comment type="caution">
    <text evidence="3">The sequence shown here is derived from an EMBL/GenBank/DDBJ whole genome shotgun (WGS) entry which is preliminary data.</text>
</comment>
<name>A0A8J8FGC7_9BACT</name>
<evidence type="ECO:0000259" key="2">
    <source>
        <dbReference type="Pfam" id="PF18962"/>
    </source>
</evidence>
<dbReference type="EMBL" id="WHPF01000006">
    <property type="protein sequence ID" value="NNV55874.1"/>
    <property type="molecule type" value="Genomic_DNA"/>
</dbReference>